<dbReference type="Proteomes" id="UP000628463">
    <property type="component" value="Unassembled WGS sequence"/>
</dbReference>
<keyword evidence="2" id="KW-1185">Reference proteome</keyword>
<proteinExistence type="predicted"/>
<evidence type="ECO:0000313" key="1">
    <source>
        <dbReference type="EMBL" id="MBC5681743.1"/>
    </source>
</evidence>
<sequence>MAVNMVNDIVSGHRARMLNLKKYYPFFKLTEISLSQFKDGKYEILDMGYIVMGILRFFIEENNFNEKDVTYPEYLEFFHELISRDFGLLLSEEENREIGGYIFDKIKNDGRPFDFEYFDPVERKKRISRVRMIESTIRDNIVWYTISPDAVEFYLDTKEIKDESRISVQQLLLEKMIQAKNFKGGTEVVERINEEVSRLALVQQDVMNTLASDVFAGIEAYRDFVETGMRWFDDEEKLFKKNSDLIKSALEKISPGGQADAAYYKTISEIYELENQLKVAMNRHAQLLGACTHMQKLTDDAVRHAKLSQIRSHVDFTSLLKKMTENGDASVLIPLINGILKPNTKKTFNLNSIDEALTMRPARYQEIEKVSVKKQKEIIFEDELEEKRIADNYVFIMKNLISALHKKEAFTLEEFNLSMKNMYSENVLKNADYFSFFVNLCQKKKHITGGADMDSESFMDDILKKYFENEAPVVFSIDEGNGKMLELMDGCEVSDVTFHREDYSN</sequence>
<dbReference type="EMBL" id="JACOPD010000010">
    <property type="protein sequence ID" value="MBC5681743.1"/>
    <property type="molecule type" value="Genomic_DNA"/>
</dbReference>
<organism evidence="1 2">
    <name type="scientific">Lachnospira hominis</name>
    <name type="common">ex Liu et al. 2021</name>
    <dbReference type="NCBI Taxonomy" id="2763051"/>
    <lineage>
        <taxon>Bacteria</taxon>
        <taxon>Bacillati</taxon>
        <taxon>Bacillota</taxon>
        <taxon>Clostridia</taxon>
        <taxon>Lachnospirales</taxon>
        <taxon>Lachnospiraceae</taxon>
        <taxon>Lachnospira</taxon>
    </lineage>
</organism>
<evidence type="ECO:0000313" key="2">
    <source>
        <dbReference type="Proteomes" id="UP000628463"/>
    </source>
</evidence>
<reference evidence="1 2" key="1">
    <citation type="submission" date="2020-08" db="EMBL/GenBank/DDBJ databases">
        <title>Genome public.</title>
        <authorList>
            <person name="Liu C."/>
            <person name="Sun Q."/>
        </authorList>
    </citation>
    <scope>NUCLEOTIDE SEQUENCE [LARGE SCALE GENOMIC DNA]</scope>
    <source>
        <strain evidence="1 2">NSJ-43</strain>
    </source>
</reference>
<protein>
    <recommendedName>
        <fullName evidence="3">Replicative DNA helicase</fullName>
    </recommendedName>
</protein>
<gene>
    <name evidence="1" type="ORF">H8S01_12340</name>
</gene>
<dbReference type="RefSeq" id="WP_186837372.1">
    <property type="nucleotide sequence ID" value="NZ_JACOPD010000010.1"/>
</dbReference>
<name>A0ABR7G2S5_9FIRM</name>
<evidence type="ECO:0008006" key="3">
    <source>
        <dbReference type="Google" id="ProtNLM"/>
    </source>
</evidence>
<accession>A0ABR7G2S5</accession>
<comment type="caution">
    <text evidence="1">The sequence shown here is derived from an EMBL/GenBank/DDBJ whole genome shotgun (WGS) entry which is preliminary data.</text>
</comment>